<keyword evidence="7 10" id="KW-0283">Flagellar rotation</keyword>
<evidence type="ECO:0000256" key="5">
    <source>
        <dbReference type="ARBA" id="ARBA00022500"/>
    </source>
</evidence>
<evidence type="ECO:0000256" key="1">
    <source>
        <dbReference type="ARBA" id="ARBA00002254"/>
    </source>
</evidence>
<dbReference type="GO" id="GO:0006935">
    <property type="term" value="P:chemotaxis"/>
    <property type="evidence" value="ECO:0007669"/>
    <property type="project" value="UniProtKB-KW"/>
</dbReference>
<organism evidence="11 12">
    <name type="scientific">Ligilactobacillus ubinensis</name>
    <dbReference type="NCBI Taxonomy" id="2876789"/>
    <lineage>
        <taxon>Bacteria</taxon>
        <taxon>Bacillati</taxon>
        <taxon>Bacillota</taxon>
        <taxon>Bacilli</taxon>
        <taxon>Lactobacillales</taxon>
        <taxon>Lactobacillaceae</taxon>
        <taxon>Ligilactobacillus</taxon>
    </lineage>
</organism>
<dbReference type="PANTHER" id="PTHR35091:SF2">
    <property type="entry name" value="FLAGELLAR PROTEIN FLIL"/>
    <property type="match status" value="1"/>
</dbReference>
<evidence type="ECO:0000256" key="6">
    <source>
        <dbReference type="ARBA" id="ARBA00022692"/>
    </source>
</evidence>
<gene>
    <name evidence="11" type="ORF">LB941_02685</name>
</gene>
<protein>
    <recommendedName>
        <fullName evidence="10">Flagellar protein FliL</fullName>
    </recommendedName>
</protein>
<name>A0A9X2JKL3_9LACO</name>
<comment type="subcellular location">
    <subcellularLocation>
        <location evidence="2">Cell membrane</location>
        <topology evidence="2">Single-pass membrane protein</topology>
    </subcellularLocation>
</comment>
<evidence type="ECO:0000256" key="2">
    <source>
        <dbReference type="ARBA" id="ARBA00004162"/>
    </source>
</evidence>
<evidence type="ECO:0000256" key="10">
    <source>
        <dbReference type="RuleBase" id="RU364125"/>
    </source>
</evidence>
<evidence type="ECO:0000313" key="12">
    <source>
        <dbReference type="Proteomes" id="UP001139006"/>
    </source>
</evidence>
<evidence type="ECO:0000256" key="9">
    <source>
        <dbReference type="ARBA" id="ARBA00023136"/>
    </source>
</evidence>
<keyword evidence="5 10" id="KW-0145">Chemotaxis</keyword>
<keyword evidence="11" id="KW-0966">Cell projection</keyword>
<comment type="similarity">
    <text evidence="3 10">Belongs to the FliL family.</text>
</comment>
<comment type="caution">
    <text evidence="11">The sequence shown here is derived from an EMBL/GenBank/DDBJ whole genome shotgun (WGS) entry which is preliminary data.</text>
</comment>
<dbReference type="InterPro" id="IPR005503">
    <property type="entry name" value="FliL"/>
</dbReference>
<dbReference type="RefSeq" id="WP_253359255.1">
    <property type="nucleotide sequence ID" value="NZ_JAIULA010000003.1"/>
</dbReference>
<evidence type="ECO:0000256" key="3">
    <source>
        <dbReference type="ARBA" id="ARBA00008281"/>
    </source>
</evidence>
<evidence type="ECO:0000256" key="7">
    <source>
        <dbReference type="ARBA" id="ARBA00022779"/>
    </source>
</evidence>
<feature type="transmembrane region" description="Helical" evidence="10">
    <location>
        <begin position="23"/>
        <end position="45"/>
    </location>
</feature>
<accession>A0A9X2JKL3</accession>
<keyword evidence="6 10" id="KW-0812">Transmembrane</keyword>
<reference evidence="11 12" key="1">
    <citation type="journal article" date="2023" name="Int. J. Syst. Evol. Microbiol.">
        <title>Ligilactobacillus ubinensis sp. nov., a novel species isolated from the wild ferment of a durian fruit (Durio zibethinus).</title>
        <authorList>
            <person name="Heng Y.C."/>
            <person name="Menon N."/>
            <person name="Chen B."/>
            <person name="Loo B.Z.L."/>
            <person name="Wong G.W.J."/>
            <person name="Lim A.C.H."/>
            <person name="Silvaraju S."/>
            <person name="Kittelmann S."/>
        </authorList>
    </citation>
    <scope>NUCLEOTIDE SEQUENCE [LARGE SCALE GENOMIC DNA]</scope>
    <source>
        <strain evidence="11 12">WILCCON 0076</strain>
    </source>
</reference>
<sequence>MARNRENNVDEEQSVKRGSKGKIIILALLFVLLAAGFGVGGTYIANKYFLNKSSEKSTETQATITSNEKLVSVSKFVVNLSGNTSTDNLTYVRLKISCLVADDDAKTSLKKSMPLVRNSVINVLNTKTANDLLNTSNSISTLKNDIKNEINTEYGTTIVKQVYITDLVIQ</sequence>
<evidence type="ECO:0000313" key="11">
    <source>
        <dbReference type="EMBL" id="MCP0886243.1"/>
    </source>
</evidence>
<keyword evidence="9 10" id="KW-0472">Membrane</keyword>
<keyword evidence="4 10" id="KW-1003">Cell membrane</keyword>
<keyword evidence="8 10" id="KW-1133">Transmembrane helix</keyword>
<dbReference type="PANTHER" id="PTHR35091">
    <property type="entry name" value="FLAGELLAR PROTEIN FLIL"/>
    <property type="match status" value="1"/>
</dbReference>
<comment type="function">
    <text evidence="1 10">Controls the rotational direction of flagella during chemotaxis.</text>
</comment>
<keyword evidence="11" id="KW-0282">Flagellum</keyword>
<proteinExistence type="inferred from homology"/>
<dbReference type="Proteomes" id="UP001139006">
    <property type="component" value="Unassembled WGS sequence"/>
</dbReference>
<evidence type="ECO:0000256" key="4">
    <source>
        <dbReference type="ARBA" id="ARBA00022475"/>
    </source>
</evidence>
<dbReference type="GO" id="GO:0009425">
    <property type="term" value="C:bacterial-type flagellum basal body"/>
    <property type="evidence" value="ECO:0007669"/>
    <property type="project" value="InterPro"/>
</dbReference>
<dbReference type="GO" id="GO:0005886">
    <property type="term" value="C:plasma membrane"/>
    <property type="evidence" value="ECO:0007669"/>
    <property type="project" value="UniProtKB-SubCell"/>
</dbReference>
<dbReference type="AlphaFoldDB" id="A0A9X2JKL3"/>
<keyword evidence="12" id="KW-1185">Reference proteome</keyword>
<dbReference type="GO" id="GO:0071978">
    <property type="term" value="P:bacterial-type flagellum-dependent swarming motility"/>
    <property type="evidence" value="ECO:0007669"/>
    <property type="project" value="TreeGrafter"/>
</dbReference>
<evidence type="ECO:0000256" key="8">
    <source>
        <dbReference type="ARBA" id="ARBA00022989"/>
    </source>
</evidence>
<keyword evidence="11" id="KW-0969">Cilium</keyword>
<dbReference type="EMBL" id="JAIULA010000003">
    <property type="protein sequence ID" value="MCP0886243.1"/>
    <property type="molecule type" value="Genomic_DNA"/>
</dbReference>
<dbReference type="Pfam" id="PF03748">
    <property type="entry name" value="FliL"/>
    <property type="match status" value="1"/>
</dbReference>